<dbReference type="OrthoDB" id="4682787at2759"/>
<comment type="subcellular location">
    <subcellularLocation>
        <location evidence="1">Membrane</location>
        <topology evidence="1">Multi-pass membrane protein</topology>
    </subcellularLocation>
</comment>
<evidence type="ECO:0000256" key="6">
    <source>
        <dbReference type="SAM" id="Phobius"/>
    </source>
</evidence>
<dbReference type="PANTHER" id="PTHR33048">
    <property type="entry name" value="PTH11-LIKE INTEGRAL MEMBRANE PROTEIN (AFU_ORTHOLOGUE AFUA_5G11245)"/>
    <property type="match status" value="1"/>
</dbReference>
<accession>A0A6A7AN62</accession>
<keyword evidence="2 6" id="KW-0812">Transmembrane</keyword>
<evidence type="ECO:0000313" key="9">
    <source>
        <dbReference type="Proteomes" id="UP000799424"/>
    </source>
</evidence>
<evidence type="ECO:0000256" key="3">
    <source>
        <dbReference type="ARBA" id="ARBA00022989"/>
    </source>
</evidence>
<evidence type="ECO:0000256" key="1">
    <source>
        <dbReference type="ARBA" id="ARBA00004141"/>
    </source>
</evidence>
<feature type="transmembrane region" description="Helical" evidence="6">
    <location>
        <begin position="6"/>
        <end position="25"/>
    </location>
</feature>
<keyword evidence="3 6" id="KW-1133">Transmembrane helix</keyword>
<keyword evidence="4 6" id="KW-0472">Membrane</keyword>
<dbReference type="AlphaFoldDB" id="A0A6A7AN62"/>
<evidence type="ECO:0000256" key="2">
    <source>
        <dbReference type="ARBA" id="ARBA00022692"/>
    </source>
</evidence>
<evidence type="ECO:0000259" key="7">
    <source>
        <dbReference type="Pfam" id="PF20684"/>
    </source>
</evidence>
<evidence type="ECO:0000256" key="5">
    <source>
        <dbReference type="ARBA" id="ARBA00038359"/>
    </source>
</evidence>
<dbReference type="Proteomes" id="UP000799424">
    <property type="component" value="Unassembled WGS sequence"/>
</dbReference>
<organism evidence="8 9">
    <name type="scientific">Ophiobolus disseminans</name>
    <dbReference type="NCBI Taxonomy" id="1469910"/>
    <lineage>
        <taxon>Eukaryota</taxon>
        <taxon>Fungi</taxon>
        <taxon>Dikarya</taxon>
        <taxon>Ascomycota</taxon>
        <taxon>Pezizomycotina</taxon>
        <taxon>Dothideomycetes</taxon>
        <taxon>Pleosporomycetidae</taxon>
        <taxon>Pleosporales</taxon>
        <taxon>Pleosporineae</taxon>
        <taxon>Phaeosphaeriaceae</taxon>
        <taxon>Ophiobolus</taxon>
    </lineage>
</organism>
<evidence type="ECO:0000313" key="8">
    <source>
        <dbReference type="EMBL" id="KAF2833909.1"/>
    </source>
</evidence>
<comment type="similarity">
    <text evidence="5">Belongs to the SAT4 family.</text>
</comment>
<reference evidence="8" key="1">
    <citation type="journal article" date="2020" name="Stud. Mycol.">
        <title>101 Dothideomycetes genomes: a test case for predicting lifestyles and emergence of pathogens.</title>
        <authorList>
            <person name="Haridas S."/>
            <person name="Albert R."/>
            <person name="Binder M."/>
            <person name="Bloem J."/>
            <person name="Labutti K."/>
            <person name="Salamov A."/>
            <person name="Andreopoulos B."/>
            <person name="Baker S."/>
            <person name="Barry K."/>
            <person name="Bills G."/>
            <person name="Bluhm B."/>
            <person name="Cannon C."/>
            <person name="Castanera R."/>
            <person name="Culley D."/>
            <person name="Daum C."/>
            <person name="Ezra D."/>
            <person name="Gonzalez J."/>
            <person name="Henrissat B."/>
            <person name="Kuo A."/>
            <person name="Liang C."/>
            <person name="Lipzen A."/>
            <person name="Lutzoni F."/>
            <person name="Magnuson J."/>
            <person name="Mondo S."/>
            <person name="Nolan M."/>
            <person name="Ohm R."/>
            <person name="Pangilinan J."/>
            <person name="Park H.-J."/>
            <person name="Ramirez L."/>
            <person name="Alfaro M."/>
            <person name="Sun H."/>
            <person name="Tritt A."/>
            <person name="Yoshinaga Y."/>
            <person name="Zwiers L.-H."/>
            <person name="Turgeon B."/>
            <person name="Goodwin S."/>
            <person name="Spatafora J."/>
            <person name="Crous P."/>
            <person name="Grigoriev I."/>
        </authorList>
    </citation>
    <scope>NUCLEOTIDE SEQUENCE</scope>
    <source>
        <strain evidence="8">CBS 113818</strain>
    </source>
</reference>
<proteinExistence type="inferred from homology"/>
<sequence length="205" mass="22689">MFWAQSVFSILTDAIIMLLPVSSLWKLSIPKSKKIALSLLCGTGLLACVASALRIVHFQHVSTNMLAVDISQHGLFIGLLTTIESSIGFLVACSLCFPMLFRAKGQRVMEALSCLWAPKAASSAESRVGAGWSRPQDNDRAKENLCKSFGSWRSSDEGSDDITDLRVTRPRRVRASRADALELQVGFDENWINVQQVFDDLEQLR</sequence>
<dbReference type="EMBL" id="MU006216">
    <property type="protein sequence ID" value="KAF2833909.1"/>
    <property type="molecule type" value="Genomic_DNA"/>
</dbReference>
<name>A0A6A7AN62_9PLEO</name>
<dbReference type="GO" id="GO:0016020">
    <property type="term" value="C:membrane"/>
    <property type="evidence" value="ECO:0007669"/>
    <property type="project" value="UniProtKB-SubCell"/>
</dbReference>
<feature type="transmembrane region" description="Helical" evidence="6">
    <location>
        <begin position="76"/>
        <end position="101"/>
    </location>
</feature>
<dbReference type="Pfam" id="PF20684">
    <property type="entry name" value="Fung_rhodopsin"/>
    <property type="match status" value="1"/>
</dbReference>
<keyword evidence="9" id="KW-1185">Reference proteome</keyword>
<gene>
    <name evidence="8" type="ORF">CC86DRAFT_16581</name>
</gene>
<dbReference type="InterPro" id="IPR049326">
    <property type="entry name" value="Rhodopsin_dom_fungi"/>
</dbReference>
<protein>
    <recommendedName>
        <fullName evidence="7">Rhodopsin domain-containing protein</fullName>
    </recommendedName>
</protein>
<evidence type="ECO:0000256" key="4">
    <source>
        <dbReference type="ARBA" id="ARBA00023136"/>
    </source>
</evidence>
<dbReference type="PANTHER" id="PTHR33048:SF146">
    <property type="entry name" value="INTEGRAL MEMBRANE PROTEIN"/>
    <property type="match status" value="1"/>
</dbReference>
<feature type="domain" description="Rhodopsin" evidence="7">
    <location>
        <begin position="1"/>
        <end position="95"/>
    </location>
</feature>
<feature type="transmembrane region" description="Helical" evidence="6">
    <location>
        <begin position="37"/>
        <end position="56"/>
    </location>
</feature>
<dbReference type="InterPro" id="IPR052337">
    <property type="entry name" value="SAT4-like"/>
</dbReference>